<keyword evidence="1" id="KW-1003">Cell membrane</keyword>
<name>A0A8J8MI23_9FIRM</name>
<organism evidence="8 9">
    <name type="scientific">Vallitalea pronyensis</name>
    <dbReference type="NCBI Taxonomy" id="1348613"/>
    <lineage>
        <taxon>Bacteria</taxon>
        <taxon>Bacillati</taxon>
        <taxon>Bacillota</taxon>
        <taxon>Clostridia</taxon>
        <taxon>Lachnospirales</taxon>
        <taxon>Vallitaleaceae</taxon>
        <taxon>Vallitalea</taxon>
    </lineage>
</organism>
<keyword evidence="5" id="KW-0449">Lipoprotein</keyword>
<dbReference type="SUPFAM" id="SSF53850">
    <property type="entry name" value="Periplasmic binding protein-like II"/>
    <property type="match status" value="1"/>
</dbReference>
<evidence type="ECO:0000313" key="8">
    <source>
        <dbReference type="EMBL" id="QUI22217.1"/>
    </source>
</evidence>
<evidence type="ECO:0000256" key="2">
    <source>
        <dbReference type="ARBA" id="ARBA00022729"/>
    </source>
</evidence>
<dbReference type="EMBL" id="CP058649">
    <property type="protein sequence ID" value="QUI22217.1"/>
    <property type="molecule type" value="Genomic_DNA"/>
</dbReference>
<feature type="compositionally biased region" description="Polar residues" evidence="6">
    <location>
        <begin position="27"/>
        <end position="41"/>
    </location>
</feature>
<accession>A0A8J8MI23</accession>
<keyword evidence="3" id="KW-0472">Membrane</keyword>
<dbReference type="KEGG" id="vpy:HZI73_07875"/>
<proteinExistence type="predicted"/>
<dbReference type="PANTHER" id="PTHR43649">
    <property type="entry name" value="ARABINOSE-BINDING PROTEIN-RELATED"/>
    <property type="match status" value="1"/>
</dbReference>
<evidence type="ECO:0000256" key="1">
    <source>
        <dbReference type="ARBA" id="ARBA00022475"/>
    </source>
</evidence>
<feature type="signal peptide" evidence="7">
    <location>
        <begin position="1"/>
        <end position="20"/>
    </location>
</feature>
<feature type="region of interest" description="Disordered" evidence="6">
    <location>
        <begin position="24"/>
        <end position="52"/>
    </location>
</feature>
<dbReference type="AlphaFoldDB" id="A0A8J8MI23"/>
<dbReference type="PROSITE" id="PS51257">
    <property type="entry name" value="PROKAR_LIPOPROTEIN"/>
    <property type="match status" value="1"/>
</dbReference>
<keyword evidence="4" id="KW-0564">Palmitate</keyword>
<sequence>MKKKWITLMVVFVLSMTAMFSGCGQKDNASSSDVKTSGDATDNNKAEEANFNETGLPIVQEPVTLKVAARKRESIKKPFEELEMFKQIQEATNVHVEWQTTPVSSWNEKKNLILSGGKWPDVFYGNYVLNDNEIVKLAADGVFIPLEDLIDKYAPNIQKVFEEYPEFKAYITAADGHIYSLPTIHANFPYAIGAQFINKRWLDELGLEIPETTDEFYEVLKAFKGRGNSDEVPLSFRYMKGASAIQGIAGMFGSFGLTDNDMHIVVKDDKVIYTAIQPEYKEAVKYMHTLFAEGLVDVESFSQTYPVYKSKMKNSKVGVVNLWGLNGVFGGNYKESDYVFMPPLKGPGGDQGYVWKPSGALSGKGSFLITSTCQHPEVAIRWADYMVDPEISFQLSEGPIGKTFERTEDGKLKPIPDPEGMSHDEFRHQETAGANSFHMVTAEFLKNVIPSSGVAEKRSYEPIYEKVKDSIMFPPYYESPEDAKRAAIIRADVDEYIRETTSRWMLSGGIEEEWDAYVKQLKAMGVDELQEIYQRTYDTGQSMK</sequence>
<evidence type="ECO:0000256" key="3">
    <source>
        <dbReference type="ARBA" id="ARBA00023136"/>
    </source>
</evidence>
<dbReference type="Pfam" id="PF01547">
    <property type="entry name" value="SBP_bac_1"/>
    <property type="match status" value="1"/>
</dbReference>
<evidence type="ECO:0000256" key="7">
    <source>
        <dbReference type="SAM" id="SignalP"/>
    </source>
</evidence>
<dbReference type="InterPro" id="IPR006059">
    <property type="entry name" value="SBP"/>
</dbReference>
<evidence type="ECO:0000256" key="4">
    <source>
        <dbReference type="ARBA" id="ARBA00023139"/>
    </source>
</evidence>
<keyword evidence="2 7" id="KW-0732">Signal</keyword>
<dbReference type="Gene3D" id="3.40.190.10">
    <property type="entry name" value="Periplasmic binding protein-like II"/>
    <property type="match status" value="2"/>
</dbReference>
<protein>
    <submittedName>
        <fullName evidence="8">Extracellular solute-binding protein</fullName>
    </submittedName>
</protein>
<evidence type="ECO:0000256" key="6">
    <source>
        <dbReference type="SAM" id="MobiDB-lite"/>
    </source>
</evidence>
<keyword evidence="9" id="KW-1185">Reference proteome</keyword>
<evidence type="ECO:0000256" key="5">
    <source>
        <dbReference type="ARBA" id="ARBA00023288"/>
    </source>
</evidence>
<dbReference type="Proteomes" id="UP000683246">
    <property type="component" value="Chromosome"/>
</dbReference>
<dbReference type="PANTHER" id="PTHR43649:SF33">
    <property type="entry name" value="POLYGALACTURONAN_RHAMNOGALACTURONAN-BINDING PROTEIN YTCQ"/>
    <property type="match status" value="1"/>
</dbReference>
<gene>
    <name evidence="8" type="ORF">HZI73_07875</name>
</gene>
<feature type="chain" id="PRO_5039103035" evidence="7">
    <location>
        <begin position="21"/>
        <end position="544"/>
    </location>
</feature>
<dbReference type="RefSeq" id="WP_212697700.1">
    <property type="nucleotide sequence ID" value="NZ_CP058649.1"/>
</dbReference>
<dbReference type="InterPro" id="IPR050490">
    <property type="entry name" value="Bact_solute-bd_prot1"/>
</dbReference>
<reference evidence="8" key="1">
    <citation type="submission" date="2020-07" db="EMBL/GenBank/DDBJ databases">
        <title>Vallitalea pronyensis genome.</title>
        <authorList>
            <person name="Postec A."/>
        </authorList>
    </citation>
    <scope>NUCLEOTIDE SEQUENCE</scope>
    <source>
        <strain evidence="8">FatNI3</strain>
    </source>
</reference>
<evidence type="ECO:0000313" key="9">
    <source>
        <dbReference type="Proteomes" id="UP000683246"/>
    </source>
</evidence>